<evidence type="ECO:0000256" key="4">
    <source>
        <dbReference type="ARBA" id="ARBA00023163"/>
    </source>
</evidence>
<dbReference type="Gene3D" id="1.10.1740.10">
    <property type="match status" value="1"/>
</dbReference>
<keyword evidence="3" id="KW-0731">Sigma factor</keyword>
<dbReference type="InterPro" id="IPR036388">
    <property type="entry name" value="WH-like_DNA-bd_sf"/>
</dbReference>
<reference evidence="7 8" key="1">
    <citation type="submission" date="2021-07" db="EMBL/GenBank/DDBJ databases">
        <title>Alteriqipengyuania abyssalis NZ-12B nov, sp.nov isolated from deep sea sponge in pacific ocean.</title>
        <authorList>
            <person name="Tareen S."/>
            <person name="Wink J."/>
        </authorList>
    </citation>
    <scope>NUCLEOTIDE SEQUENCE [LARGE SCALE GENOMIC DNA]</scope>
    <source>
        <strain evidence="7 8">NZ-12B</strain>
    </source>
</reference>
<comment type="similarity">
    <text evidence="1">Belongs to the sigma-70 factor family. ECF subfamily.</text>
</comment>
<keyword evidence="2" id="KW-0805">Transcription regulation</keyword>
<evidence type="ECO:0000313" key="8">
    <source>
        <dbReference type="Proteomes" id="UP000759298"/>
    </source>
</evidence>
<dbReference type="SUPFAM" id="SSF88659">
    <property type="entry name" value="Sigma3 and sigma4 domains of RNA polymerase sigma factors"/>
    <property type="match status" value="1"/>
</dbReference>
<accession>A0ABS7PHF2</accession>
<proteinExistence type="inferred from homology"/>
<dbReference type="Proteomes" id="UP000759298">
    <property type="component" value="Unassembled WGS sequence"/>
</dbReference>
<dbReference type="EMBL" id="JAHWXP010000003">
    <property type="protein sequence ID" value="MBY8337660.1"/>
    <property type="molecule type" value="Genomic_DNA"/>
</dbReference>
<dbReference type="NCBIfam" id="TIGR02937">
    <property type="entry name" value="sigma70-ECF"/>
    <property type="match status" value="1"/>
</dbReference>
<feature type="domain" description="RNA polymerase sigma-70 region 2" evidence="5">
    <location>
        <begin position="24"/>
        <end position="77"/>
    </location>
</feature>
<dbReference type="SUPFAM" id="SSF88946">
    <property type="entry name" value="Sigma2 domain of RNA polymerase sigma factors"/>
    <property type="match status" value="1"/>
</dbReference>
<dbReference type="Pfam" id="PF08281">
    <property type="entry name" value="Sigma70_r4_2"/>
    <property type="match status" value="1"/>
</dbReference>
<protein>
    <submittedName>
        <fullName evidence="7">RNA polymerase sigma factor</fullName>
    </submittedName>
</protein>
<evidence type="ECO:0000256" key="1">
    <source>
        <dbReference type="ARBA" id="ARBA00010641"/>
    </source>
</evidence>
<evidence type="ECO:0000259" key="5">
    <source>
        <dbReference type="Pfam" id="PF04542"/>
    </source>
</evidence>
<dbReference type="PANTHER" id="PTHR43133">
    <property type="entry name" value="RNA POLYMERASE ECF-TYPE SIGMA FACTO"/>
    <property type="match status" value="1"/>
</dbReference>
<dbReference type="RefSeq" id="WP_222825182.1">
    <property type="nucleotide sequence ID" value="NZ_JAHWXP010000003.1"/>
</dbReference>
<dbReference type="PANTHER" id="PTHR43133:SF63">
    <property type="entry name" value="RNA POLYMERASE SIGMA FACTOR FECI-RELATED"/>
    <property type="match status" value="1"/>
</dbReference>
<dbReference type="InterPro" id="IPR039425">
    <property type="entry name" value="RNA_pol_sigma-70-like"/>
</dbReference>
<evidence type="ECO:0000313" key="7">
    <source>
        <dbReference type="EMBL" id="MBY8337660.1"/>
    </source>
</evidence>
<dbReference type="Gene3D" id="1.10.10.10">
    <property type="entry name" value="Winged helix-like DNA-binding domain superfamily/Winged helix DNA-binding domain"/>
    <property type="match status" value="1"/>
</dbReference>
<feature type="domain" description="RNA polymerase sigma factor 70 region 4 type 2" evidence="6">
    <location>
        <begin position="115"/>
        <end position="161"/>
    </location>
</feature>
<sequence length="176" mass="19276">MPDSGDSPDGLEAVFPANRDKLLRFLVARGAGEDAEDILQEVWLRISRVEAGPIAAPLAYLYRAANAAMIDRYRSAKQAEQRDAAWVEGHSGVAIGVSDSPSAERVVAGRQLAARVEEALAPLPPRAVAIFRRSRIDGIAQRVIAQEFGVSISTVESDLRQVYRVLIELRERLDEV</sequence>
<evidence type="ECO:0000259" key="6">
    <source>
        <dbReference type="Pfam" id="PF08281"/>
    </source>
</evidence>
<keyword evidence="4" id="KW-0804">Transcription</keyword>
<dbReference type="InterPro" id="IPR013325">
    <property type="entry name" value="RNA_pol_sigma_r2"/>
</dbReference>
<evidence type="ECO:0000256" key="2">
    <source>
        <dbReference type="ARBA" id="ARBA00023015"/>
    </source>
</evidence>
<dbReference type="InterPro" id="IPR014284">
    <property type="entry name" value="RNA_pol_sigma-70_dom"/>
</dbReference>
<dbReference type="InterPro" id="IPR013249">
    <property type="entry name" value="RNA_pol_sigma70_r4_t2"/>
</dbReference>
<comment type="caution">
    <text evidence="7">The sequence shown here is derived from an EMBL/GenBank/DDBJ whole genome shotgun (WGS) entry which is preliminary data.</text>
</comment>
<keyword evidence="8" id="KW-1185">Reference proteome</keyword>
<dbReference type="Pfam" id="PF04542">
    <property type="entry name" value="Sigma70_r2"/>
    <property type="match status" value="1"/>
</dbReference>
<name>A0ABS7PHF2_9SPHN</name>
<dbReference type="InterPro" id="IPR007627">
    <property type="entry name" value="RNA_pol_sigma70_r2"/>
</dbReference>
<organism evidence="7 8">
    <name type="scientific">Alteriqipengyuania abyssalis</name>
    <dbReference type="NCBI Taxonomy" id="2860200"/>
    <lineage>
        <taxon>Bacteria</taxon>
        <taxon>Pseudomonadati</taxon>
        <taxon>Pseudomonadota</taxon>
        <taxon>Alphaproteobacteria</taxon>
        <taxon>Sphingomonadales</taxon>
        <taxon>Erythrobacteraceae</taxon>
        <taxon>Alteriqipengyuania</taxon>
    </lineage>
</organism>
<evidence type="ECO:0000256" key="3">
    <source>
        <dbReference type="ARBA" id="ARBA00023082"/>
    </source>
</evidence>
<gene>
    <name evidence="7" type="ORF">KYN89_11470</name>
</gene>
<dbReference type="InterPro" id="IPR013324">
    <property type="entry name" value="RNA_pol_sigma_r3/r4-like"/>
</dbReference>